<gene>
    <name evidence="1" type="ORF">ACFOGP_19870</name>
</gene>
<sequence length="100" mass="11077">MLKTYARWPTENASKYLQQLCKHFGHKVEVSYTPSEGRADLPMGPSVMTADAEALTIEVTAPDAEGLTRAKGVIDSHLKTFAFREGFERMPWADEATTTA</sequence>
<comment type="caution">
    <text evidence="1">The sequence shown here is derived from an EMBL/GenBank/DDBJ whole genome shotgun (WGS) entry which is preliminary data.</text>
</comment>
<organism evidence="1 2">
    <name type="scientific">Psychromarinibacter halotolerans</name>
    <dbReference type="NCBI Taxonomy" id="1775175"/>
    <lineage>
        <taxon>Bacteria</taxon>
        <taxon>Pseudomonadati</taxon>
        <taxon>Pseudomonadota</taxon>
        <taxon>Alphaproteobacteria</taxon>
        <taxon>Rhodobacterales</taxon>
        <taxon>Paracoccaceae</taxon>
        <taxon>Psychromarinibacter</taxon>
    </lineage>
</organism>
<reference evidence="2" key="1">
    <citation type="journal article" date="2019" name="Int. J. Syst. Evol. Microbiol.">
        <title>The Global Catalogue of Microorganisms (GCM) 10K type strain sequencing project: providing services to taxonomists for standard genome sequencing and annotation.</title>
        <authorList>
            <consortium name="The Broad Institute Genomics Platform"/>
            <consortium name="The Broad Institute Genome Sequencing Center for Infectious Disease"/>
            <person name="Wu L."/>
            <person name="Ma J."/>
        </authorList>
    </citation>
    <scope>NUCLEOTIDE SEQUENCE [LARGE SCALE GENOMIC DNA]</scope>
    <source>
        <strain evidence="2">KCTC 52366</strain>
    </source>
</reference>
<proteinExistence type="predicted"/>
<dbReference type="Proteomes" id="UP001595632">
    <property type="component" value="Unassembled WGS sequence"/>
</dbReference>
<evidence type="ECO:0000313" key="1">
    <source>
        <dbReference type="EMBL" id="MFC3144989.1"/>
    </source>
</evidence>
<protein>
    <submittedName>
        <fullName evidence="1">DUF2218 domain-containing protein</fullName>
    </submittedName>
</protein>
<dbReference type="Gene3D" id="3.30.310.50">
    <property type="entry name" value="Alpha-D-phosphohexomutase, C-terminal domain"/>
    <property type="match status" value="1"/>
</dbReference>
<evidence type="ECO:0000313" key="2">
    <source>
        <dbReference type="Proteomes" id="UP001595632"/>
    </source>
</evidence>
<dbReference type="PIRSF" id="PIRSF028291">
    <property type="entry name" value="UCP028291"/>
    <property type="match status" value="1"/>
</dbReference>
<keyword evidence="2" id="KW-1185">Reference proteome</keyword>
<dbReference type="EMBL" id="JBHRTB010000010">
    <property type="protein sequence ID" value="MFC3144989.1"/>
    <property type="molecule type" value="Genomic_DNA"/>
</dbReference>
<dbReference type="Pfam" id="PF09981">
    <property type="entry name" value="DUF2218"/>
    <property type="match status" value="1"/>
</dbReference>
<accession>A0ABV7GTM4</accession>
<dbReference type="InterPro" id="IPR014543">
    <property type="entry name" value="UCP028291"/>
</dbReference>
<dbReference type="RefSeq" id="WP_275634193.1">
    <property type="nucleotide sequence ID" value="NZ_JARGYD010000008.1"/>
</dbReference>
<name>A0ABV7GTM4_9RHOB</name>